<evidence type="ECO:0000256" key="6">
    <source>
        <dbReference type="ARBA" id="ARBA00022723"/>
    </source>
</evidence>
<evidence type="ECO:0000256" key="3">
    <source>
        <dbReference type="ARBA" id="ARBA00022679"/>
    </source>
</evidence>
<protein>
    <submittedName>
        <fullName evidence="12">CLUMA_CG012009, isoform A</fullName>
    </submittedName>
</protein>
<organism evidence="12 13">
    <name type="scientific">Clunio marinus</name>
    <dbReference type="NCBI Taxonomy" id="568069"/>
    <lineage>
        <taxon>Eukaryota</taxon>
        <taxon>Metazoa</taxon>
        <taxon>Ecdysozoa</taxon>
        <taxon>Arthropoda</taxon>
        <taxon>Hexapoda</taxon>
        <taxon>Insecta</taxon>
        <taxon>Pterygota</taxon>
        <taxon>Neoptera</taxon>
        <taxon>Endopterygota</taxon>
        <taxon>Diptera</taxon>
        <taxon>Nematocera</taxon>
        <taxon>Chironomoidea</taxon>
        <taxon>Chironomidae</taxon>
        <taxon>Clunio</taxon>
    </lineage>
</organism>
<dbReference type="GO" id="GO:0016779">
    <property type="term" value="F:nucleotidyltransferase activity"/>
    <property type="evidence" value="ECO:0007669"/>
    <property type="project" value="UniProtKB-KW"/>
</dbReference>
<comment type="cofactor">
    <cofactor evidence="1">
        <name>Mg(2+)</name>
        <dbReference type="ChEBI" id="CHEBI:18420"/>
    </cofactor>
</comment>
<dbReference type="GO" id="GO:0001680">
    <property type="term" value="P:tRNA 3'-terminal CCA addition"/>
    <property type="evidence" value="ECO:0007669"/>
    <property type="project" value="TreeGrafter"/>
</dbReference>
<dbReference type="PANTHER" id="PTHR46173:SF1">
    <property type="entry name" value="CCA TRNA NUCLEOTIDYLTRANSFERASE 1, MITOCHONDRIAL"/>
    <property type="match status" value="1"/>
</dbReference>
<dbReference type="OrthoDB" id="445712at2759"/>
<dbReference type="Pfam" id="PF01743">
    <property type="entry name" value="PolyA_pol"/>
    <property type="match status" value="1"/>
</dbReference>
<dbReference type="Gene3D" id="3.30.460.10">
    <property type="entry name" value="Beta Polymerase, domain 2"/>
    <property type="match status" value="1"/>
</dbReference>
<dbReference type="Proteomes" id="UP000183832">
    <property type="component" value="Unassembled WGS sequence"/>
</dbReference>
<dbReference type="GO" id="GO:0000049">
    <property type="term" value="F:tRNA binding"/>
    <property type="evidence" value="ECO:0007669"/>
    <property type="project" value="TreeGrafter"/>
</dbReference>
<dbReference type="InterPro" id="IPR050264">
    <property type="entry name" value="Bact_CCA-adding_enz_type3_sf"/>
</dbReference>
<name>A0A1J1IES0_9DIPT</name>
<evidence type="ECO:0000313" key="12">
    <source>
        <dbReference type="EMBL" id="CRK98757.1"/>
    </source>
</evidence>
<dbReference type="GO" id="GO:1990180">
    <property type="term" value="P:mitochondrial tRNA 3'-end processing"/>
    <property type="evidence" value="ECO:0007669"/>
    <property type="project" value="TreeGrafter"/>
</dbReference>
<dbReference type="Gene3D" id="1.10.3090.10">
    <property type="entry name" value="cca-adding enzyme, domain 2"/>
    <property type="match status" value="2"/>
</dbReference>
<comment type="similarity">
    <text evidence="2 9">Belongs to the tRNA nucleotidyltransferase/poly(A) polymerase family.</text>
</comment>
<dbReference type="InterPro" id="IPR002646">
    <property type="entry name" value="PolA_pol_head_dom"/>
</dbReference>
<keyword evidence="13" id="KW-1185">Reference proteome</keyword>
<proteinExistence type="inferred from homology"/>
<evidence type="ECO:0000313" key="13">
    <source>
        <dbReference type="Proteomes" id="UP000183832"/>
    </source>
</evidence>
<keyword evidence="4" id="KW-0819">tRNA processing</keyword>
<reference evidence="12 13" key="1">
    <citation type="submission" date="2015-04" db="EMBL/GenBank/DDBJ databases">
        <authorList>
            <person name="Syromyatnikov M.Y."/>
            <person name="Popov V.N."/>
        </authorList>
    </citation>
    <scope>NUCLEOTIDE SEQUENCE [LARGE SCALE GENOMIC DNA]</scope>
</reference>
<dbReference type="InterPro" id="IPR032710">
    <property type="entry name" value="NTF2-like_dom_sf"/>
</dbReference>
<evidence type="ECO:0000256" key="9">
    <source>
        <dbReference type="RuleBase" id="RU003953"/>
    </source>
</evidence>
<sequence>MSFFLKNKLILYSCVLNHSVHSIKKSFSTKLNEKFLLKRSKHMDPNVKVRENPVVFKLENDLFKSIFTPELNRLVDLFKKHGYEIRIAGGAVRDLLMDKIPTDLDFATIATPKQMKTMFDTENIRMINMNGEKHGTITARIHDKENFECTTLRIDVLTDGRHAEVEFTQDWLLDSNRRDLTINAMFLGFDGSVYDYFFGYEDLMERRGKFVGNADTRIKEDFLRILRYFRFYGRIAKSPDQHDPETLKIISNNAEGLQRVSGERIWVELKKILQGNFAGEILMTIIDCGLSQHIAKSESFNEWLRKEGFESIKKFSNEKSSVSAPSAGTSLGISEKLLTKAKEELNRMVLLPGNDEPDRGNLDDSTIEWRNGKPNYTLANLAYLKGKCMKHEKGSLEMIVQNAVKTWEMEASHKKNPNQWKTIIQDKYNVQTNNGRVINLDEAFERGNYNVLMDEIDPNVYDASKEDFASSHQLFHGTFNGSFPWEVLQVFSGPPEIVFSFRHWGEFTGTYQGNKGDGSIVEMNGFVAVTVTEDLKITDLKVYFKPENFIKRLKVYDYFFGFEDLMERRVKFVGNADTRIKEDFLRILRYFRFYGRIAKSPDQHDPETLKIISNNAEGLQRVSGERIWVELKKILQGNFAGEILMTIIDCGLSQHIGLPSNPDKEDFRNLCKNQSIAKDCDPITILAALLNLPEDALHLHERLKFSAYERDLLYFLAQNKNEFRDVDDLIRYQQMCLITSGKIKDIKEYVEELLKLHCKLDLHQKLKEWTVPRFPVTGSLLLQNNCPTGKIVGVVLNKLKVIWVESEFKLTSEELLEHLPQIFKDLNIVDGKLVKKPKTQ</sequence>
<evidence type="ECO:0000256" key="7">
    <source>
        <dbReference type="ARBA" id="ARBA00022741"/>
    </source>
</evidence>
<keyword evidence="7" id="KW-0547">Nucleotide-binding</keyword>
<evidence type="ECO:0000259" key="10">
    <source>
        <dbReference type="Pfam" id="PF01743"/>
    </source>
</evidence>
<dbReference type="SUPFAM" id="SSF81301">
    <property type="entry name" value="Nucleotidyltransferase"/>
    <property type="match status" value="1"/>
</dbReference>
<dbReference type="AlphaFoldDB" id="A0A1J1IES0"/>
<accession>A0A1J1IES0</accession>
<dbReference type="Gene3D" id="3.10.450.50">
    <property type="match status" value="1"/>
</dbReference>
<keyword evidence="6" id="KW-0479">Metal-binding</keyword>
<dbReference type="GO" id="GO:0000166">
    <property type="term" value="F:nucleotide binding"/>
    <property type="evidence" value="ECO:0007669"/>
    <property type="project" value="UniProtKB-KW"/>
</dbReference>
<evidence type="ECO:0000256" key="8">
    <source>
        <dbReference type="ARBA" id="ARBA00022842"/>
    </source>
</evidence>
<dbReference type="SUPFAM" id="SSF81891">
    <property type="entry name" value="Poly A polymerase C-terminal region-like"/>
    <property type="match status" value="2"/>
</dbReference>
<evidence type="ECO:0000256" key="5">
    <source>
        <dbReference type="ARBA" id="ARBA00022695"/>
    </source>
</evidence>
<keyword evidence="3 9" id="KW-0808">Transferase</keyword>
<dbReference type="InterPro" id="IPR032828">
    <property type="entry name" value="PolyA_RNA-bd"/>
</dbReference>
<keyword evidence="8" id="KW-0460">Magnesium</keyword>
<keyword evidence="9" id="KW-0694">RNA-binding</keyword>
<dbReference type="InterPro" id="IPR043519">
    <property type="entry name" value="NT_sf"/>
</dbReference>
<dbReference type="GO" id="GO:0005739">
    <property type="term" value="C:mitochondrion"/>
    <property type="evidence" value="ECO:0007669"/>
    <property type="project" value="TreeGrafter"/>
</dbReference>
<dbReference type="Pfam" id="PF12627">
    <property type="entry name" value="PolyA_pol_RNAbd"/>
    <property type="match status" value="2"/>
</dbReference>
<evidence type="ECO:0000256" key="4">
    <source>
        <dbReference type="ARBA" id="ARBA00022694"/>
    </source>
</evidence>
<evidence type="ECO:0000256" key="1">
    <source>
        <dbReference type="ARBA" id="ARBA00001946"/>
    </source>
</evidence>
<evidence type="ECO:0000256" key="2">
    <source>
        <dbReference type="ARBA" id="ARBA00007265"/>
    </source>
</evidence>
<feature type="domain" description="Poly A polymerase head" evidence="10">
    <location>
        <begin position="86"/>
        <end position="206"/>
    </location>
</feature>
<feature type="domain" description="tRNA nucleotidyltransferase/poly(A) polymerase RNA and SrmB- binding" evidence="11">
    <location>
        <begin position="605"/>
        <end position="656"/>
    </location>
</feature>
<dbReference type="CDD" id="cd05398">
    <property type="entry name" value="NT_ClassII-CCAase"/>
    <property type="match status" value="1"/>
</dbReference>
<dbReference type="SUPFAM" id="SSF54427">
    <property type="entry name" value="NTF2-like"/>
    <property type="match status" value="1"/>
</dbReference>
<dbReference type="STRING" id="568069.A0A1J1IES0"/>
<gene>
    <name evidence="12" type="ORF">CLUMA_CG012009</name>
</gene>
<feature type="domain" description="tRNA nucleotidyltransferase/poly(A) polymerase RNA and SrmB- binding" evidence="11">
    <location>
        <begin position="243"/>
        <end position="294"/>
    </location>
</feature>
<dbReference type="PANTHER" id="PTHR46173">
    <property type="entry name" value="CCA TRNA NUCLEOTIDYLTRANSFERASE 1, MITOCHONDRIAL"/>
    <property type="match status" value="1"/>
</dbReference>
<keyword evidence="5" id="KW-0548">Nucleotidyltransferase</keyword>
<dbReference type="GO" id="GO:0046872">
    <property type="term" value="F:metal ion binding"/>
    <property type="evidence" value="ECO:0007669"/>
    <property type="project" value="UniProtKB-KW"/>
</dbReference>
<evidence type="ECO:0000259" key="11">
    <source>
        <dbReference type="Pfam" id="PF12627"/>
    </source>
</evidence>
<dbReference type="EMBL" id="CVRI01000048">
    <property type="protein sequence ID" value="CRK98757.1"/>
    <property type="molecule type" value="Genomic_DNA"/>
</dbReference>